<evidence type="ECO:0000259" key="8">
    <source>
        <dbReference type="SMART" id="SM01159"/>
    </source>
</evidence>
<dbReference type="GO" id="GO:0006297">
    <property type="term" value="P:nucleotide-excision repair, DNA gap filling"/>
    <property type="evidence" value="ECO:0007669"/>
    <property type="project" value="TreeGrafter"/>
</dbReference>
<dbReference type="GO" id="GO:0008310">
    <property type="term" value="F:single-stranded DNA 3'-5' DNA exonuclease activity"/>
    <property type="evidence" value="ECO:0007669"/>
    <property type="project" value="TreeGrafter"/>
</dbReference>
<proteinExistence type="inferred from homology"/>
<dbReference type="SMART" id="SM01159">
    <property type="entry name" value="DUF1744"/>
    <property type="match status" value="1"/>
</dbReference>
<evidence type="ECO:0000313" key="9">
    <source>
        <dbReference type="Proteomes" id="UP000095283"/>
    </source>
</evidence>
<dbReference type="GO" id="GO:0006287">
    <property type="term" value="P:base-excision repair, gap-filling"/>
    <property type="evidence" value="ECO:0007669"/>
    <property type="project" value="TreeGrafter"/>
</dbReference>
<dbReference type="InterPro" id="IPR013697">
    <property type="entry name" value="DNA_pol_e_suA_C"/>
</dbReference>
<evidence type="ECO:0000256" key="7">
    <source>
        <dbReference type="SAM" id="Phobius"/>
    </source>
</evidence>
<protein>
    <recommendedName>
        <fullName evidence="6">DNA polymerase epsilon catalytic subunit</fullName>
        <ecNumber evidence="6">2.7.7.7</ecNumber>
    </recommendedName>
</protein>
<keyword evidence="7" id="KW-0472">Membrane</keyword>
<dbReference type="GO" id="GO:0000278">
    <property type="term" value="P:mitotic cell cycle"/>
    <property type="evidence" value="ECO:0007669"/>
    <property type="project" value="TreeGrafter"/>
</dbReference>
<feature type="transmembrane region" description="Helical" evidence="7">
    <location>
        <begin position="578"/>
        <end position="603"/>
    </location>
</feature>
<feature type="transmembrane region" description="Helical" evidence="7">
    <location>
        <begin position="760"/>
        <end position="781"/>
    </location>
</feature>
<evidence type="ECO:0000256" key="2">
    <source>
        <dbReference type="ARBA" id="ARBA00022695"/>
    </source>
</evidence>
<evidence type="ECO:0000256" key="1">
    <source>
        <dbReference type="ARBA" id="ARBA00022679"/>
    </source>
</evidence>
<dbReference type="GO" id="GO:0051539">
    <property type="term" value="F:4 iron, 4 sulfur cluster binding"/>
    <property type="evidence" value="ECO:0007669"/>
    <property type="project" value="UniProtKB-KW"/>
</dbReference>
<dbReference type="PANTHER" id="PTHR10670">
    <property type="entry name" value="DNA POLYMERASE EPSILON CATALYTIC SUBUNIT A"/>
    <property type="match status" value="1"/>
</dbReference>
<comment type="similarity">
    <text evidence="6">Belongs to the DNA polymerase type-B family.</text>
</comment>
<dbReference type="Pfam" id="PF10317">
    <property type="entry name" value="7TM_GPCR_Srd"/>
    <property type="match status" value="1"/>
</dbReference>
<keyword evidence="3 6" id="KW-0235">DNA replication</keyword>
<evidence type="ECO:0000256" key="5">
    <source>
        <dbReference type="ARBA" id="ARBA00023125"/>
    </source>
</evidence>
<keyword evidence="9" id="KW-1185">Reference proteome</keyword>
<keyword evidence="2 6" id="KW-0548">Nucleotidyltransferase</keyword>
<feature type="domain" description="DNA polymerase epsilon catalytic subunit A C-terminal" evidence="8">
    <location>
        <begin position="1"/>
        <end position="309"/>
    </location>
</feature>
<sequence length="881" mass="99101">MQDYAEWARYLHIPIGNIPNDAGLLGLDLFFARHLQRAGYALWASPTSRPDLGGKELDDLRLSISWNPLSQDHAVLLNRRCFNGEACVELELRAVAVTALVQRGRLLEAEGADDTVAFDSTAILPADAVIGIKFYLFIYRNSISAYDEGAAVDATLKILKHMLTECLRDIAHSANRRADQVVMSLSRYVDYSFSYILTLSAYILTFSWLHSPTSLLFDPAITRSVSVLERKLVLLLAAECERLGSKVIHATPTRLVLCTGKTTLEQAEAFVELLIQSLGHNPLFAALHIRTKSVWSALLWHDGHNFTGISEKLMQRTVINENGTENIVKEYTADTTNHWRLSDALPESNAVRDEFRKIVSGYVMLYIQSRREVEFDAESATVFRSDLINKEIGHRLFRVVTKLVNQKSDKAEAGAALVEMVCILLFCILSYLIDNLQIYLALSCDAACEDAVDNLRDNLRRILNGLIPPPIPSTSSDVDIGDNSAWTCIECQKPFSKDIVDSAVAERLNQLITAYLLQDHICGKCKAIRRDNLAKFCDCSGIFVNTIDSGALKHDVEAAAIISEMQGLPRSSEIAHSISYILCIYITGFTGISLNAYVIYLIFKQSPPHMIPYKYLLLNVSVHNFLSPLTITLLFQPVPMLDRLSVITYGLGSILGNKSGHVMLAVTVFFHTQLIASVDLCAVFRFYSIRGNDEKKIIKKIRFIWDSSVGYIYSICFAIIIYLSGSIPLKCQNIECYSCPNTNAISQFTVRLELAVPGGILLFVGLLHSAGPNAFFIFYVFKKLKLGNTMMLDVKETIRNYMKLIAVQYDVPLHPPTHTYNPYHISHNNIAHSSSLFEVNERHHHQRKYDHHNPIPEVFLHHEEHQPSHHGSHSDHHRHHH</sequence>
<dbReference type="Proteomes" id="UP000095283">
    <property type="component" value="Unplaced"/>
</dbReference>
<keyword evidence="6" id="KW-0004">4Fe-4S</keyword>
<dbReference type="GO" id="GO:0006272">
    <property type="term" value="P:leading strand elongation"/>
    <property type="evidence" value="ECO:0007669"/>
    <property type="project" value="TreeGrafter"/>
</dbReference>
<keyword evidence="6" id="KW-0862">Zinc</keyword>
<keyword evidence="6" id="KW-0479">Metal-binding</keyword>
<dbReference type="PANTHER" id="PTHR10670:SF0">
    <property type="entry name" value="DNA POLYMERASE EPSILON CATALYTIC SUBUNIT A"/>
    <property type="match status" value="1"/>
</dbReference>
<dbReference type="GO" id="GO:0003677">
    <property type="term" value="F:DNA binding"/>
    <property type="evidence" value="ECO:0007669"/>
    <property type="project" value="UniProtKB-KW"/>
</dbReference>
<keyword evidence="6" id="KW-0411">Iron-sulfur</keyword>
<dbReference type="InterPro" id="IPR029703">
    <property type="entry name" value="POL2"/>
</dbReference>
<keyword evidence="5 6" id="KW-0238">DNA-binding</keyword>
<evidence type="ECO:0000256" key="6">
    <source>
        <dbReference type="RuleBase" id="RU365029"/>
    </source>
</evidence>
<dbReference type="GO" id="GO:0045004">
    <property type="term" value="P:DNA replication proofreading"/>
    <property type="evidence" value="ECO:0007669"/>
    <property type="project" value="TreeGrafter"/>
</dbReference>
<keyword evidence="1 6" id="KW-0808">Transferase</keyword>
<evidence type="ECO:0000256" key="3">
    <source>
        <dbReference type="ARBA" id="ARBA00022705"/>
    </source>
</evidence>
<comment type="cofactor">
    <cofactor evidence="6">
        <name>[4Fe-4S] cluster</name>
        <dbReference type="ChEBI" id="CHEBI:49883"/>
    </cofactor>
</comment>
<name>A0A1I7WS66_HETBA</name>
<feature type="transmembrane region" description="Helical" evidence="7">
    <location>
        <begin position="662"/>
        <end position="682"/>
    </location>
</feature>
<keyword evidence="7" id="KW-1133">Transmembrane helix</keyword>
<feature type="transmembrane region" description="Helical" evidence="7">
    <location>
        <begin position="703"/>
        <end position="723"/>
    </location>
</feature>
<dbReference type="GO" id="GO:0008270">
    <property type="term" value="F:zinc ion binding"/>
    <property type="evidence" value="ECO:0007669"/>
    <property type="project" value="UniProtKB-KW"/>
</dbReference>
<accession>A0A1I7WS66</accession>
<feature type="transmembrane region" description="Helical" evidence="7">
    <location>
        <begin position="615"/>
        <end position="635"/>
    </location>
</feature>
<dbReference type="InterPro" id="IPR054475">
    <property type="entry name" value="Znf-DPOE"/>
</dbReference>
<evidence type="ECO:0000313" key="10">
    <source>
        <dbReference type="WBParaSite" id="Hba_07931"/>
    </source>
</evidence>
<dbReference type="AlphaFoldDB" id="A0A1I7WS66"/>
<keyword evidence="6" id="KW-0539">Nucleus</keyword>
<comment type="subcellular location">
    <subcellularLocation>
        <location evidence="6">Nucleus</location>
    </subcellularLocation>
</comment>
<dbReference type="InterPro" id="IPR019421">
    <property type="entry name" value="7TM_GPCR_serpentine_rcpt_Srd"/>
</dbReference>
<evidence type="ECO:0000256" key="4">
    <source>
        <dbReference type="ARBA" id="ARBA00022932"/>
    </source>
</evidence>
<keyword evidence="7" id="KW-0812">Transmembrane</keyword>
<dbReference type="GO" id="GO:0003887">
    <property type="term" value="F:DNA-directed DNA polymerase activity"/>
    <property type="evidence" value="ECO:0007669"/>
    <property type="project" value="UniProtKB-KW"/>
</dbReference>
<organism evidence="9 10">
    <name type="scientific">Heterorhabditis bacteriophora</name>
    <name type="common">Entomopathogenic nematode worm</name>
    <dbReference type="NCBI Taxonomy" id="37862"/>
    <lineage>
        <taxon>Eukaryota</taxon>
        <taxon>Metazoa</taxon>
        <taxon>Ecdysozoa</taxon>
        <taxon>Nematoda</taxon>
        <taxon>Chromadorea</taxon>
        <taxon>Rhabditida</taxon>
        <taxon>Rhabditina</taxon>
        <taxon>Rhabditomorpha</taxon>
        <taxon>Strongyloidea</taxon>
        <taxon>Heterorhabditidae</taxon>
        <taxon>Heterorhabditis</taxon>
    </lineage>
</organism>
<dbReference type="WBParaSite" id="Hba_07931">
    <property type="protein sequence ID" value="Hba_07931"/>
    <property type="gene ID" value="Hba_07931"/>
</dbReference>
<keyword evidence="6" id="KW-0863">Zinc-finger</keyword>
<reference evidence="10" key="1">
    <citation type="submission" date="2016-11" db="UniProtKB">
        <authorList>
            <consortium name="WormBaseParasite"/>
        </authorList>
    </citation>
    <scope>IDENTIFICATION</scope>
</reference>
<keyword evidence="6" id="KW-0408">Iron</keyword>
<dbReference type="Pfam" id="PF22912">
    <property type="entry name" value="zf-DPOE"/>
    <property type="match status" value="1"/>
</dbReference>
<dbReference type="EC" id="2.7.7.7" evidence="6"/>
<dbReference type="Pfam" id="PF08490">
    <property type="entry name" value="DUF1744"/>
    <property type="match status" value="2"/>
</dbReference>
<keyword evidence="4 6" id="KW-0239">DNA-directed DNA polymerase</keyword>
<comment type="function">
    <text evidence="6">DNA polymerase II participates in chromosomal DNA replication.</text>
</comment>
<comment type="catalytic activity">
    <reaction evidence="6">
        <text>DNA(n) + a 2'-deoxyribonucleoside 5'-triphosphate = DNA(n+1) + diphosphate</text>
        <dbReference type="Rhea" id="RHEA:22508"/>
        <dbReference type="Rhea" id="RHEA-COMP:17339"/>
        <dbReference type="Rhea" id="RHEA-COMP:17340"/>
        <dbReference type="ChEBI" id="CHEBI:33019"/>
        <dbReference type="ChEBI" id="CHEBI:61560"/>
        <dbReference type="ChEBI" id="CHEBI:173112"/>
        <dbReference type="EC" id="2.7.7.7"/>
    </reaction>
</comment>
<dbReference type="GO" id="GO:0008622">
    <property type="term" value="C:epsilon DNA polymerase complex"/>
    <property type="evidence" value="ECO:0007669"/>
    <property type="project" value="InterPro"/>
</dbReference>